<proteinExistence type="predicted"/>
<gene>
    <name evidence="1" type="ORF">EVAR_4650_1</name>
</gene>
<comment type="caution">
    <text evidence="1">The sequence shown here is derived from an EMBL/GenBank/DDBJ whole genome shotgun (WGS) entry which is preliminary data.</text>
</comment>
<sequence length="77" mass="8717">MLVQLPALTMRTSHLQESEEQRLPGQLVDHKFRYSSDYQRKSSTKIYNIHFSLHGASSGNCGSIFRRAAAGLTNHKL</sequence>
<reference evidence="1 2" key="1">
    <citation type="journal article" date="2019" name="Commun. Biol.">
        <title>The bagworm genome reveals a unique fibroin gene that provides high tensile strength.</title>
        <authorList>
            <person name="Kono N."/>
            <person name="Nakamura H."/>
            <person name="Ohtoshi R."/>
            <person name="Tomita M."/>
            <person name="Numata K."/>
            <person name="Arakawa K."/>
        </authorList>
    </citation>
    <scope>NUCLEOTIDE SEQUENCE [LARGE SCALE GENOMIC DNA]</scope>
</reference>
<organism evidence="1 2">
    <name type="scientific">Eumeta variegata</name>
    <name type="common">Bagworm moth</name>
    <name type="synonym">Eumeta japonica</name>
    <dbReference type="NCBI Taxonomy" id="151549"/>
    <lineage>
        <taxon>Eukaryota</taxon>
        <taxon>Metazoa</taxon>
        <taxon>Ecdysozoa</taxon>
        <taxon>Arthropoda</taxon>
        <taxon>Hexapoda</taxon>
        <taxon>Insecta</taxon>
        <taxon>Pterygota</taxon>
        <taxon>Neoptera</taxon>
        <taxon>Endopterygota</taxon>
        <taxon>Lepidoptera</taxon>
        <taxon>Glossata</taxon>
        <taxon>Ditrysia</taxon>
        <taxon>Tineoidea</taxon>
        <taxon>Psychidae</taxon>
        <taxon>Oiketicinae</taxon>
        <taxon>Eumeta</taxon>
    </lineage>
</organism>
<protein>
    <submittedName>
        <fullName evidence="1">Uncharacterized protein</fullName>
    </submittedName>
</protein>
<evidence type="ECO:0000313" key="2">
    <source>
        <dbReference type="Proteomes" id="UP000299102"/>
    </source>
</evidence>
<dbReference type="Proteomes" id="UP000299102">
    <property type="component" value="Unassembled WGS sequence"/>
</dbReference>
<dbReference type="EMBL" id="BGZK01001156">
    <property type="protein sequence ID" value="GBP72766.1"/>
    <property type="molecule type" value="Genomic_DNA"/>
</dbReference>
<dbReference type="AlphaFoldDB" id="A0A4C1Y9T0"/>
<evidence type="ECO:0000313" key="1">
    <source>
        <dbReference type="EMBL" id="GBP72766.1"/>
    </source>
</evidence>
<name>A0A4C1Y9T0_EUMVA</name>
<keyword evidence="2" id="KW-1185">Reference proteome</keyword>
<accession>A0A4C1Y9T0</accession>